<gene>
    <name evidence="1" type="ORF">ABWT76_000022</name>
</gene>
<reference evidence="1" key="1">
    <citation type="submission" date="2024-07" db="EMBL/GenBank/DDBJ databases">
        <authorList>
            <person name="Kim Y.J."/>
            <person name="Jeong J.Y."/>
        </authorList>
    </citation>
    <scope>NUCLEOTIDE SEQUENCE</scope>
    <source>
        <strain evidence="1">GIHE-MW2</strain>
    </source>
</reference>
<organism evidence="1">
    <name type="scientific">Planktothricoides raciborskii GIHE-MW2</name>
    <dbReference type="NCBI Taxonomy" id="2792601"/>
    <lineage>
        <taxon>Bacteria</taxon>
        <taxon>Bacillati</taxon>
        <taxon>Cyanobacteriota</taxon>
        <taxon>Cyanophyceae</taxon>
        <taxon>Oscillatoriophycideae</taxon>
        <taxon>Oscillatoriales</taxon>
        <taxon>Oscillatoriaceae</taxon>
        <taxon>Planktothricoides</taxon>
    </lineage>
</organism>
<accession>A0AAU8JGM6</accession>
<sequence>MWEPDVGARCGSQMWEPDVGARCGSQMWEPDVGVRCGSQMWEPDVGVRCGSESSGEENHRKDIRDALLGAYRVSIWRTCEYEYVIFL</sequence>
<protein>
    <submittedName>
        <fullName evidence="1">Uncharacterized protein</fullName>
    </submittedName>
</protein>
<dbReference type="AlphaFoldDB" id="A0AAU8JGM6"/>
<name>A0AAU8JGM6_9CYAN</name>
<dbReference type="EMBL" id="CP159837">
    <property type="protein sequence ID" value="XCM37276.1"/>
    <property type="molecule type" value="Genomic_DNA"/>
</dbReference>
<evidence type="ECO:0000313" key="1">
    <source>
        <dbReference type="EMBL" id="XCM37276.1"/>
    </source>
</evidence>
<proteinExistence type="predicted"/>
<dbReference type="RefSeq" id="WP_354635442.1">
    <property type="nucleotide sequence ID" value="NZ_CP159837.1"/>
</dbReference>